<comment type="caution">
    <text evidence="1">The sequence shown here is derived from an EMBL/GenBank/DDBJ whole genome shotgun (WGS) entry which is preliminary data.</text>
</comment>
<sequence>MAYADGELEPAVASAVEQAMVRDPMIAIKAVEFLRSRRLARDRFSAEPLPVPSAELLRSAMGGRERPTGRWLAKPGLRLLAACLTLVAAGAVGWGLNGGAAPTSLVVLDFPLAEAVFDRVATGETVEVAGGKVRAIATMELPRAGLCRQVEIVDPGADVTNAIVCRHKGAEWKTVLALRGAAKSGEYEPAAGNELIDRFLDGEKAGPALDAEAEKRVLKHS</sequence>
<protein>
    <recommendedName>
        <fullName evidence="3">Anti-sigma factor</fullName>
    </recommendedName>
</protein>
<dbReference type="Proteomes" id="UP001595796">
    <property type="component" value="Unassembled WGS sequence"/>
</dbReference>
<evidence type="ECO:0008006" key="3">
    <source>
        <dbReference type="Google" id="ProtNLM"/>
    </source>
</evidence>
<accession>A0ABV9YWF9</accession>
<organism evidence="1 2">
    <name type="scientific">Flaviflagellibacter deserti</name>
    <dbReference type="NCBI Taxonomy" id="2267266"/>
    <lineage>
        <taxon>Bacteria</taxon>
        <taxon>Pseudomonadati</taxon>
        <taxon>Pseudomonadota</taxon>
        <taxon>Alphaproteobacteria</taxon>
        <taxon>Hyphomicrobiales</taxon>
        <taxon>Flaviflagellibacter</taxon>
    </lineage>
</organism>
<gene>
    <name evidence="1" type="ORF">ACFPFW_00545</name>
</gene>
<reference evidence="2" key="1">
    <citation type="journal article" date="2019" name="Int. J. Syst. Evol. Microbiol.">
        <title>The Global Catalogue of Microorganisms (GCM) 10K type strain sequencing project: providing services to taxonomists for standard genome sequencing and annotation.</title>
        <authorList>
            <consortium name="The Broad Institute Genomics Platform"/>
            <consortium name="The Broad Institute Genome Sequencing Center for Infectious Disease"/>
            <person name="Wu L."/>
            <person name="Ma J."/>
        </authorList>
    </citation>
    <scope>NUCLEOTIDE SEQUENCE [LARGE SCALE GENOMIC DNA]</scope>
    <source>
        <strain evidence="2">CGMCC 1.16444</strain>
    </source>
</reference>
<evidence type="ECO:0000313" key="1">
    <source>
        <dbReference type="EMBL" id="MFC5066499.1"/>
    </source>
</evidence>
<keyword evidence="2" id="KW-1185">Reference proteome</keyword>
<evidence type="ECO:0000313" key="2">
    <source>
        <dbReference type="Proteomes" id="UP001595796"/>
    </source>
</evidence>
<proteinExistence type="predicted"/>
<dbReference type="EMBL" id="JBHSJF010000001">
    <property type="protein sequence ID" value="MFC5066499.1"/>
    <property type="molecule type" value="Genomic_DNA"/>
</dbReference>
<name>A0ABV9YWF9_9HYPH</name>